<dbReference type="GO" id="GO:0016787">
    <property type="term" value="F:hydrolase activity"/>
    <property type="evidence" value="ECO:0007669"/>
    <property type="project" value="UniProtKB-KW"/>
</dbReference>
<dbReference type="GO" id="GO:0005524">
    <property type="term" value="F:ATP binding"/>
    <property type="evidence" value="ECO:0007669"/>
    <property type="project" value="UniProtKB-KW"/>
</dbReference>
<comment type="catalytic activity">
    <reaction evidence="1">
        <text>ATP + H2O = ADP + phosphate + H(+)</text>
        <dbReference type="Rhea" id="RHEA:13065"/>
        <dbReference type="ChEBI" id="CHEBI:15377"/>
        <dbReference type="ChEBI" id="CHEBI:15378"/>
        <dbReference type="ChEBI" id="CHEBI:30616"/>
        <dbReference type="ChEBI" id="CHEBI:43474"/>
        <dbReference type="ChEBI" id="CHEBI:456216"/>
        <dbReference type="EC" id="3.6.4.12"/>
    </reaction>
</comment>
<dbReference type="InterPro" id="IPR027238">
    <property type="entry name" value="RuvB-like"/>
</dbReference>
<dbReference type="EC" id="3.6.4.12" evidence="1"/>
<dbReference type="InterPro" id="IPR010339">
    <property type="entry name" value="TIP49_P-loop"/>
</dbReference>
<dbReference type="Pfam" id="PF06068">
    <property type="entry name" value="TIP49"/>
    <property type="match status" value="1"/>
</dbReference>
<organism evidence="4 5">
    <name type="scientific">Ananas comosus</name>
    <name type="common">Pineapple</name>
    <name type="synonym">Ananas ananas</name>
    <dbReference type="NCBI Taxonomy" id="4615"/>
    <lineage>
        <taxon>Eukaryota</taxon>
        <taxon>Viridiplantae</taxon>
        <taxon>Streptophyta</taxon>
        <taxon>Embryophyta</taxon>
        <taxon>Tracheophyta</taxon>
        <taxon>Spermatophyta</taxon>
        <taxon>Magnoliopsida</taxon>
        <taxon>Liliopsida</taxon>
        <taxon>Poales</taxon>
        <taxon>Bromeliaceae</taxon>
        <taxon>Bromelioideae</taxon>
        <taxon>Ananas</taxon>
    </lineage>
</organism>
<dbReference type="PANTHER" id="PTHR11093">
    <property type="entry name" value="RUVB-RELATED REPTIN AND PONTIN"/>
    <property type="match status" value="1"/>
</dbReference>
<dbReference type="GO" id="GO:0003678">
    <property type="term" value="F:DNA helicase activity"/>
    <property type="evidence" value="ECO:0007669"/>
    <property type="project" value="UniProtKB-EC"/>
</dbReference>
<keyword evidence="1" id="KW-0804">Transcription</keyword>
<keyword evidence="1" id="KW-0805">Transcription regulation</keyword>
<sequence>MGKRHVLHSATTLENSKRVPKSGLGSPSKPQPETRAAPFSLLLAAPPPPPPCSHRGGDAMRIEEVQSTSKKQRIATHTHIKGLGLDVNGNAIPMAAGFVGQVAAREAAGLVGDMIGEVR</sequence>
<reference evidence="4" key="1">
    <citation type="journal article" date="2015" name="Nat. Genet.">
        <title>The pineapple genome and the evolution of CAM photosynthesis.</title>
        <authorList>
            <person name="Ming R."/>
            <person name="VanBuren R."/>
            <person name="Wai C.M."/>
            <person name="Tang H."/>
            <person name="Schatz M.C."/>
            <person name="Bowers J.E."/>
            <person name="Lyons E."/>
            <person name="Wang M.L."/>
            <person name="Chen J."/>
            <person name="Biggers E."/>
            <person name="Zhang J."/>
            <person name="Huang L."/>
            <person name="Zhang L."/>
            <person name="Miao W."/>
            <person name="Zhang J."/>
            <person name="Ye Z."/>
            <person name="Miao C."/>
            <person name="Lin Z."/>
            <person name="Wang H."/>
            <person name="Zhou H."/>
            <person name="Yim W.C."/>
            <person name="Priest H.D."/>
            <person name="Zheng C."/>
            <person name="Woodhouse M."/>
            <person name="Edger P.P."/>
            <person name="Guyot R."/>
            <person name="Guo H.B."/>
            <person name="Guo H."/>
            <person name="Zheng G."/>
            <person name="Singh R."/>
            <person name="Sharma A."/>
            <person name="Min X."/>
            <person name="Zheng Y."/>
            <person name="Lee H."/>
            <person name="Gurtowski J."/>
            <person name="Sedlazeck F.J."/>
            <person name="Harkess A."/>
            <person name="McKain M.R."/>
            <person name="Liao Z."/>
            <person name="Fang J."/>
            <person name="Liu J."/>
            <person name="Zhang X."/>
            <person name="Zhang Q."/>
            <person name="Hu W."/>
            <person name="Qin Y."/>
            <person name="Wang K."/>
            <person name="Chen L.Y."/>
            <person name="Shirley N."/>
            <person name="Lin Y.R."/>
            <person name="Liu L.Y."/>
            <person name="Hernandez A.G."/>
            <person name="Wright C.L."/>
            <person name="Bulone V."/>
            <person name="Tuskan G.A."/>
            <person name="Heath K."/>
            <person name="Zee F."/>
            <person name="Moore P.H."/>
            <person name="Sunkar R."/>
            <person name="Leebens-Mack J.H."/>
            <person name="Mockler T."/>
            <person name="Bennetzen J.L."/>
            <person name="Freeling M."/>
            <person name="Sankoff D."/>
            <person name="Paterson A.H."/>
            <person name="Zhu X."/>
            <person name="Yang X."/>
            <person name="Smith J.A."/>
            <person name="Cushman J.C."/>
            <person name="Paull R.E."/>
            <person name="Yu Q."/>
        </authorList>
    </citation>
    <scope>NUCLEOTIDE SEQUENCE [LARGE SCALE GENOMIC DNA]</scope>
    <source>
        <strain evidence="4">cv. F153</strain>
    </source>
</reference>
<evidence type="ECO:0000256" key="1">
    <source>
        <dbReference type="RuleBase" id="RU363048"/>
    </source>
</evidence>
<keyword evidence="1" id="KW-0378">Hydrolase</keyword>
<reference evidence="5" key="2">
    <citation type="submission" date="2025-08" db="UniProtKB">
        <authorList>
            <consortium name="RefSeq"/>
        </authorList>
    </citation>
    <scope>IDENTIFICATION</scope>
    <source>
        <tissue evidence="5">Leaf</tissue>
    </source>
</reference>
<dbReference type="RefSeq" id="XP_020114217.1">
    <property type="nucleotide sequence ID" value="XM_020258628.1"/>
</dbReference>
<keyword evidence="1" id="KW-0539">Nucleus</keyword>
<keyword evidence="1" id="KW-0347">Helicase</keyword>
<evidence type="ECO:0000256" key="2">
    <source>
        <dbReference type="SAM" id="MobiDB-lite"/>
    </source>
</evidence>
<dbReference type="AlphaFoldDB" id="A0A6P5H298"/>
<evidence type="ECO:0000313" key="4">
    <source>
        <dbReference type="Proteomes" id="UP000515123"/>
    </source>
</evidence>
<gene>
    <name evidence="5" type="primary">LOC109728256</name>
</gene>
<name>A0A6P5H298_ANACO</name>
<dbReference type="GeneID" id="109728256"/>
<feature type="domain" description="TIP49 P-loop" evidence="3">
    <location>
        <begin position="73"/>
        <end position="117"/>
    </location>
</feature>
<comment type="similarity">
    <text evidence="1">Belongs to the RuvB family.</text>
</comment>
<dbReference type="OrthoDB" id="1725968at2759"/>
<dbReference type="Proteomes" id="UP000515123">
    <property type="component" value="Linkage group 23"/>
</dbReference>
<keyword evidence="1" id="KW-0547">Nucleotide-binding</keyword>
<feature type="region of interest" description="Disordered" evidence="2">
    <location>
        <begin position="1"/>
        <end position="36"/>
    </location>
</feature>
<evidence type="ECO:0000313" key="5">
    <source>
        <dbReference type="RefSeq" id="XP_020114217.1"/>
    </source>
</evidence>
<keyword evidence="1" id="KW-0067">ATP-binding</keyword>
<keyword evidence="4" id="KW-1185">Reference proteome</keyword>
<evidence type="ECO:0000259" key="3">
    <source>
        <dbReference type="Pfam" id="PF06068"/>
    </source>
</evidence>
<protein>
    <recommendedName>
        <fullName evidence="1">RuvB-like helicase</fullName>
        <ecNumber evidence="1">3.6.4.12</ecNumber>
    </recommendedName>
</protein>
<proteinExistence type="inferred from homology"/>
<accession>A0A6P5H298</accession>